<evidence type="ECO:0000256" key="2">
    <source>
        <dbReference type="ARBA" id="ARBA00022763"/>
    </source>
</evidence>
<evidence type="ECO:0000256" key="3">
    <source>
        <dbReference type="ARBA" id="ARBA00022769"/>
    </source>
</evidence>
<keyword evidence="2 7" id="KW-0227">DNA damage</keyword>
<comment type="subcellular location">
    <subcellularLocation>
        <location evidence="7">Cytoplasm</location>
    </subcellularLocation>
</comment>
<keyword evidence="10" id="KW-0378">Hydrolase</keyword>
<evidence type="ECO:0000259" key="8">
    <source>
        <dbReference type="PROSITE" id="PS50164"/>
    </source>
</evidence>
<reference evidence="10 11" key="1">
    <citation type="submission" date="2021-04" db="EMBL/GenBank/DDBJ databases">
        <title>Chitinophaga sp. nov., isolated from the rhizosphere soil.</title>
        <authorList>
            <person name="He S."/>
        </authorList>
    </citation>
    <scope>NUCLEOTIDE SEQUENCE [LARGE SCALE GENOMIC DNA]</scope>
    <source>
        <strain evidence="10 11">2R12</strain>
    </source>
</reference>
<dbReference type="NCBIfam" id="TIGR00194">
    <property type="entry name" value="uvrC"/>
    <property type="match status" value="1"/>
</dbReference>
<keyword evidence="6 7" id="KW-0742">SOS response</keyword>
<dbReference type="Pfam" id="PF22920">
    <property type="entry name" value="UvrC_RNaseH"/>
    <property type="match status" value="1"/>
</dbReference>
<keyword evidence="4 7" id="KW-0267">Excision nuclease</keyword>
<feature type="domain" description="GIY-YIG" evidence="8">
    <location>
        <begin position="15"/>
        <end position="93"/>
    </location>
</feature>
<feature type="domain" description="UvrC family homology region profile" evidence="9">
    <location>
        <begin position="258"/>
        <end position="480"/>
    </location>
</feature>
<dbReference type="InterPro" id="IPR038476">
    <property type="entry name" value="UvrC_RNase_H_dom_sf"/>
</dbReference>
<comment type="caution">
    <text evidence="10">The sequence shown here is derived from an EMBL/GenBank/DDBJ whole genome shotgun (WGS) entry which is preliminary data.</text>
</comment>
<dbReference type="Proteomes" id="UP000676386">
    <property type="component" value="Unassembled WGS sequence"/>
</dbReference>
<dbReference type="Pfam" id="PF08459">
    <property type="entry name" value="UvrC_RNaseH_dom"/>
    <property type="match status" value="1"/>
</dbReference>
<keyword evidence="3 7" id="KW-0228">DNA excision</keyword>
<keyword evidence="11" id="KW-1185">Reference proteome</keyword>
<dbReference type="SUPFAM" id="SSF46600">
    <property type="entry name" value="C-terminal UvrC-binding domain of UvrB"/>
    <property type="match status" value="1"/>
</dbReference>
<organism evidence="10 11">
    <name type="scientific">Chitinophaga hostae</name>
    <dbReference type="NCBI Taxonomy" id="2831022"/>
    <lineage>
        <taxon>Bacteria</taxon>
        <taxon>Pseudomonadati</taxon>
        <taxon>Bacteroidota</taxon>
        <taxon>Chitinophagia</taxon>
        <taxon>Chitinophagales</taxon>
        <taxon>Chitinophagaceae</taxon>
        <taxon>Chitinophaga</taxon>
    </lineage>
</organism>
<dbReference type="CDD" id="cd10434">
    <property type="entry name" value="GIY-YIG_UvrC_Cho"/>
    <property type="match status" value="1"/>
</dbReference>
<gene>
    <name evidence="7" type="primary">uvrC</name>
    <name evidence="10" type="ORF">KE626_02450</name>
</gene>
<dbReference type="InterPro" id="IPR004791">
    <property type="entry name" value="UvrC"/>
</dbReference>
<evidence type="ECO:0000256" key="4">
    <source>
        <dbReference type="ARBA" id="ARBA00022881"/>
    </source>
</evidence>
<dbReference type="InterPro" id="IPR001162">
    <property type="entry name" value="UvrC_RNase_H_dom"/>
</dbReference>
<keyword evidence="1 7" id="KW-0963">Cytoplasm</keyword>
<proteinExistence type="inferred from homology"/>
<evidence type="ECO:0000256" key="5">
    <source>
        <dbReference type="ARBA" id="ARBA00023204"/>
    </source>
</evidence>
<evidence type="ECO:0000256" key="7">
    <source>
        <dbReference type="HAMAP-Rule" id="MF_00203"/>
    </source>
</evidence>
<comment type="subunit">
    <text evidence="7">Interacts with UvrB in an incision complex.</text>
</comment>
<dbReference type="Gene3D" id="3.30.420.340">
    <property type="entry name" value="UvrC, RNAse H endonuclease domain"/>
    <property type="match status" value="1"/>
</dbReference>
<dbReference type="InterPro" id="IPR035901">
    <property type="entry name" value="GIY-YIG_endonuc_sf"/>
</dbReference>
<dbReference type="Gene3D" id="3.40.1440.10">
    <property type="entry name" value="GIY-YIG endonuclease"/>
    <property type="match status" value="1"/>
</dbReference>
<dbReference type="GO" id="GO:0016787">
    <property type="term" value="F:hydrolase activity"/>
    <property type="evidence" value="ECO:0007669"/>
    <property type="project" value="UniProtKB-KW"/>
</dbReference>
<evidence type="ECO:0000259" key="9">
    <source>
        <dbReference type="PROSITE" id="PS50165"/>
    </source>
</evidence>
<dbReference type="SUPFAM" id="SSF47781">
    <property type="entry name" value="RuvA domain 2-like"/>
    <property type="match status" value="1"/>
</dbReference>
<dbReference type="PANTHER" id="PTHR30562:SF1">
    <property type="entry name" value="UVRABC SYSTEM PROTEIN C"/>
    <property type="match status" value="1"/>
</dbReference>
<name>A0ABS5ITB6_9BACT</name>
<comment type="similarity">
    <text evidence="7">Belongs to the UvrC family.</text>
</comment>
<sequence length="603" mass="69210">MTAAEFQKISHTIPANAGIYKYYDESGTLLYVGKAKSLRKRVSSYFVKNHDSYKTRKLVEHIHHIEFTIVDSEQDAFLLENSLIKQFRPKYNINLKDDKTYPYIVIKHESFPRVFFTRNVIKDGSDYLGPFTSVGRVREILDVIKYNIPLRTCNLNLTEENIRKGKFKVCLEYHLGNCKGPCEGLQTQEDYREGLQQVKNVLKGNLTPVVSLFKEQMLEHVSKMEFEKAEIMRKKIASLEDYSAKSTIVNNRMGNVDVFSIISEGNHAYVNYLRILNGTIADTKTVTLEKQLEETDEEVLAYAIAYLREVFKSITNEIVVPFPLEYPENSVAVTVPRGGDKKKLLELSEKNVNYFKEDLYRKKILHLEGKTDMERKQVLYQLQADLELPVLPEHIECFDNSNFQGSYPVAACVVFKDGLASNKDYRHFNIKTVEGINDFASMKEVVFRRYNRLLAEQQPLPQLVIIDGGKGQLGSAMESIRELNLIGSMTVVGLAKNEEEIFFPGDSESIKLPYNSESLKLIRRVRDEVHRFGITFHRQKRSKGTFKNELEGIKGIGENTATQLLKTFRSVAKIKLLSLEDLTKEVGTAKAKLIWAHFHNDKQ</sequence>
<dbReference type="PANTHER" id="PTHR30562">
    <property type="entry name" value="UVRC/OXIDOREDUCTASE"/>
    <property type="match status" value="1"/>
</dbReference>
<dbReference type="InterPro" id="IPR050066">
    <property type="entry name" value="UvrABC_protein_C"/>
</dbReference>
<accession>A0ABS5ITB6</accession>
<dbReference type="InterPro" id="IPR047296">
    <property type="entry name" value="GIY-YIG_UvrC_Cho"/>
</dbReference>
<protein>
    <recommendedName>
        <fullName evidence="7">UvrABC system protein C</fullName>
        <shortName evidence="7">Protein UvrC</shortName>
    </recommendedName>
    <alternativeName>
        <fullName evidence="7">Excinuclease ABC subunit C</fullName>
    </alternativeName>
</protein>
<keyword evidence="5 7" id="KW-0234">DNA repair</keyword>
<dbReference type="PROSITE" id="PS50165">
    <property type="entry name" value="UVRC"/>
    <property type="match status" value="1"/>
</dbReference>
<dbReference type="SMART" id="SM00465">
    <property type="entry name" value="GIYc"/>
    <property type="match status" value="1"/>
</dbReference>
<dbReference type="SUPFAM" id="SSF82771">
    <property type="entry name" value="GIY-YIG endonuclease"/>
    <property type="match status" value="1"/>
</dbReference>
<evidence type="ECO:0000256" key="1">
    <source>
        <dbReference type="ARBA" id="ARBA00022490"/>
    </source>
</evidence>
<dbReference type="RefSeq" id="WP_211971290.1">
    <property type="nucleotide sequence ID" value="NZ_CBFHAM010000044.1"/>
</dbReference>
<dbReference type="Pfam" id="PF01541">
    <property type="entry name" value="GIY-YIG"/>
    <property type="match status" value="1"/>
</dbReference>
<evidence type="ECO:0000256" key="6">
    <source>
        <dbReference type="ARBA" id="ARBA00023236"/>
    </source>
</evidence>
<dbReference type="Gene3D" id="1.10.150.20">
    <property type="entry name" value="5' to 3' exonuclease, C-terminal subdomain"/>
    <property type="match status" value="1"/>
</dbReference>
<dbReference type="PROSITE" id="PS50164">
    <property type="entry name" value="GIY_YIG"/>
    <property type="match status" value="1"/>
</dbReference>
<evidence type="ECO:0000313" key="11">
    <source>
        <dbReference type="Proteomes" id="UP000676386"/>
    </source>
</evidence>
<dbReference type="InterPro" id="IPR000305">
    <property type="entry name" value="GIY-YIG_endonuc"/>
</dbReference>
<dbReference type="EMBL" id="JAGTXB010000001">
    <property type="protein sequence ID" value="MBS0026161.1"/>
    <property type="molecule type" value="Genomic_DNA"/>
</dbReference>
<dbReference type="HAMAP" id="MF_00203">
    <property type="entry name" value="UvrC"/>
    <property type="match status" value="1"/>
</dbReference>
<dbReference type="InterPro" id="IPR010994">
    <property type="entry name" value="RuvA_2-like"/>
</dbReference>
<comment type="function">
    <text evidence="7">The UvrABC repair system catalyzes the recognition and processing of DNA lesions. UvrC both incises the 5' and 3' sides of the lesion. The N-terminal half is responsible for the 3' incision and the C-terminal half is responsible for the 5' incision.</text>
</comment>
<evidence type="ECO:0000313" key="10">
    <source>
        <dbReference type="EMBL" id="MBS0026161.1"/>
    </source>
</evidence>
<dbReference type="InterPro" id="IPR036876">
    <property type="entry name" value="UVR_dom_sf"/>
</dbReference>
<dbReference type="Pfam" id="PF14520">
    <property type="entry name" value="HHH_5"/>
    <property type="match status" value="1"/>
</dbReference>